<name>A0A1I7KHV9_9GAMM</name>
<evidence type="ECO:0000313" key="5">
    <source>
        <dbReference type="Proteomes" id="UP000198693"/>
    </source>
</evidence>
<dbReference type="Pfam" id="PF07486">
    <property type="entry name" value="Hydrolase_2"/>
    <property type="match status" value="1"/>
</dbReference>
<dbReference type="Gene3D" id="1.10.10.2520">
    <property type="entry name" value="Cell wall hydrolase SleB, domain 1"/>
    <property type="match status" value="1"/>
</dbReference>
<dbReference type="Proteomes" id="UP000198693">
    <property type="component" value="Unassembled WGS sequence"/>
</dbReference>
<feature type="domain" description="Cell wall hydrolase SleB" evidence="3">
    <location>
        <begin position="90"/>
        <end position="198"/>
    </location>
</feature>
<dbReference type="EMBL" id="FPBP01000021">
    <property type="protein sequence ID" value="SFU97028.1"/>
    <property type="molecule type" value="Genomic_DNA"/>
</dbReference>
<evidence type="ECO:0000256" key="1">
    <source>
        <dbReference type="SAM" id="MobiDB-lite"/>
    </source>
</evidence>
<evidence type="ECO:0000256" key="2">
    <source>
        <dbReference type="SAM" id="SignalP"/>
    </source>
</evidence>
<proteinExistence type="predicted"/>
<accession>A0A1I7KHV9</accession>
<dbReference type="STRING" id="463301.SAMN04487955_12123"/>
<keyword evidence="5" id="KW-1185">Reference proteome</keyword>
<dbReference type="OrthoDB" id="9785345at2"/>
<feature type="region of interest" description="Disordered" evidence="1">
    <location>
        <begin position="31"/>
        <end position="53"/>
    </location>
</feature>
<evidence type="ECO:0000259" key="3">
    <source>
        <dbReference type="Pfam" id="PF07486"/>
    </source>
</evidence>
<feature type="signal peptide" evidence="2">
    <location>
        <begin position="1"/>
        <end position="21"/>
    </location>
</feature>
<dbReference type="InterPro" id="IPR042047">
    <property type="entry name" value="SleB_dom1"/>
</dbReference>
<evidence type="ECO:0000313" key="4">
    <source>
        <dbReference type="EMBL" id="SFU97028.1"/>
    </source>
</evidence>
<keyword evidence="4" id="KW-0378">Hydrolase</keyword>
<organism evidence="4 5">
    <name type="scientific">Halomonas korlensis</name>
    <dbReference type="NCBI Taxonomy" id="463301"/>
    <lineage>
        <taxon>Bacteria</taxon>
        <taxon>Pseudomonadati</taxon>
        <taxon>Pseudomonadota</taxon>
        <taxon>Gammaproteobacteria</taxon>
        <taxon>Oceanospirillales</taxon>
        <taxon>Halomonadaceae</taxon>
        <taxon>Halomonas</taxon>
    </lineage>
</organism>
<keyword evidence="2" id="KW-0732">Signal</keyword>
<dbReference type="AlphaFoldDB" id="A0A1I7KHV9"/>
<dbReference type="RefSeq" id="WP_089797605.1">
    <property type="nucleotide sequence ID" value="NZ_FPBP01000021.1"/>
</dbReference>
<dbReference type="InterPro" id="IPR011105">
    <property type="entry name" value="Cell_wall_hydrolase_SleB"/>
</dbReference>
<feature type="chain" id="PRO_5011499693" evidence="2">
    <location>
        <begin position="22"/>
        <end position="206"/>
    </location>
</feature>
<protein>
    <submittedName>
        <fullName evidence="4">Cell wall hydrolase CwlJ, involved in spore germination</fullName>
    </submittedName>
</protein>
<reference evidence="5" key="1">
    <citation type="submission" date="2016-10" db="EMBL/GenBank/DDBJ databases">
        <authorList>
            <person name="Varghese N."/>
            <person name="Submissions S."/>
        </authorList>
    </citation>
    <scope>NUCLEOTIDE SEQUENCE [LARGE SCALE GENOMIC DNA]</scope>
    <source>
        <strain evidence="5">CGMCC 1.6981</strain>
    </source>
</reference>
<dbReference type="GO" id="GO:0016787">
    <property type="term" value="F:hydrolase activity"/>
    <property type="evidence" value="ECO:0007669"/>
    <property type="project" value="UniProtKB-KW"/>
</dbReference>
<gene>
    <name evidence="4" type="ORF">SAMN04487955_12123</name>
</gene>
<sequence length="206" mass="22839">MRRRWGVICVAMILLMGLAVAADREEKAEAAKDKAEELEQAATPEGGEASTFPTETITRPEVQAVDPSGDAPLDEAVTCLSRTIYWEAKGEEVADMEAVAHVVMNRLGHEGFPGTICEVVTQGSEQGACQFSWWCDGRPDHVVEEDRYEIAREVARKALNQQLPDRTNGALYFHQREVSPLWAAEYIKTVEIGGFLFYKPHSDAAQ</sequence>